<dbReference type="SMART" id="SM00283">
    <property type="entry name" value="MA"/>
    <property type="match status" value="1"/>
</dbReference>
<dbReference type="Proteomes" id="UP000075374">
    <property type="component" value="Unassembled WGS sequence"/>
</dbReference>
<dbReference type="InterPro" id="IPR029151">
    <property type="entry name" value="Sensor-like_sf"/>
</dbReference>
<dbReference type="PATRIC" id="fig|1121305.3.peg.1375"/>
<name>A0A151AMS9_9CLOT</name>
<accession>A0A151AMS9</accession>
<feature type="coiled-coil region" evidence="3">
    <location>
        <begin position="247"/>
        <end position="274"/>
    </location>
</feature>
<evidence type="ECO:0000313" key="6">
    <source>
        <dbReference type="Proteomes" id="UP000075374"/>
    </source>
</evidence>
<dbReference type="PANTHER" id="PTHR32089">
    <property type="entry name" value="METHYL-ACCEPTING CHEMOTAXIS PROTEIN MCPB"/>
    <property type="match status" value="1"/>
</dbReference>
<proteinExistence type="predicted"/>
<evidence type="ECO:0000256" key="1">
    <source>
        <dbReference type="ARBA" id="ARBA00023224"/>
    </source>
</evidence>
<keyword evidence="6" id="KW-1185">Reference proteome</keyword>
<dbReference type="GO" id="GO:0016020">
    <property type="term" value="C:membrane"/>
    <property type="evidence" value="ECO:0007669"/>
    <property type="project" value="InterPro"/>
</dbReference>
<evidence type="ECO:0000256" key="2">
    <source>
        <dbReference type="PROSITE-ProRule" id="PRU00284"/>
    </source>
</evidence>
<evidence type="ECO:0000259" key="4">
    <source>
        <dbReference type="PROSITE" id="PS50111"/>
    </source>
</evidence>
<dbReference type="SUPFAM" id="SSF103190">
    <property type="entry name" value="Sensory domain-like"/>
    <property type="match status" value="1"/>
</dbReference>
<dbReference type="PANTHER" id="PTHR32089:SF112">
    <property type="entry name" value="LYSOZYME-LIKE PROTEIN-RELATED"/>
    <property type="match status" value="1"/>
</dbReference>
<dbReference type="Pfam" id="PF00015">
    <property type="entry name" value="MCPsignal"/>
    <property type="match status" value="1"/>
</dbReference>
<keyword evidence="3" id="KW-0175">Coiled coil</keyword>
<dbReference type="STRING" id="1121305.CLCOL_13710"/>
<reference evidence="5 6" key="1">
    <citation type="submission" date="2016-02" db="EMBL/GenBank/DDBJ databases">
        <title>Genome sequence of Clostridium colicanis DSM 13634.</title>
        <authorList>
            <person name="Poehlein A."/>
            <person name="Daniel R."/>
        </authorList>
    </citation>
    <scope>NUCLEOTIDE SEQUENCE [LARGE SCALE GENOMIC DNA]</scope>
    <source>
        <strain evidence="5 6">DSM 13634</strain>
    </source>
</reference>
<organism evidence="5 6">
    <name type="scientific">Clostridium colicanis DSM 13634</name>
    <dbReference type="NCBI Taxonomy" id="1121305"/>
    <lineage>
        <taxon>Bacteria</taxon>
        <taxon>Bacillati</taxon>
        <taxon>Bacillota</taxon>
        <taxon>Clostridia</taxon>
        <taxon>Eubacteriales</taxon>
        <taxon>Clostridiaceae</taxon>
        <taxon>Clostridium</taxon>
    </lineage>
</organism>
<dbReference type="SUPFAM" id="SSF58104">
    <property type="entry name" value="Methyl-accepting chemotaxis protein (MCP) signaling domain"/>
    <property type="match status" value="1"/>
</dbReference>
<protein>
    <submittedName>
        <fullName evidence="5">Putative sensory transducer protein YfmS</fullName>
    </submittedName>
</protein>
<dbReference type="PROSITE" id="PS50111">
    <property type="entry name" value="CHEMOTAXIS_TRANSDUC_2"/>
    <property type="match status" value="1"/>
</dbReference>
<sequence>MKDDKAILEGICESLPYLNPITRDDIAFYVTDLEKYIAYIPANNFDLKIKVGQSILDSKDMMNCIKSGQLIKYDVPKETFGVAVKVFMQPIKNPSGNVIGLICSAVDFNESLQLLDGINSLSLSTEQASASIGQVAASAATLAKSGGKALENVQETLKKAEQTSKALEIIKNIASQINLLGLNAAIESARAGEQGKGFGVVASEIRKLANQSQESVAQIKKILEDINDAVDAISKDIDNVASISQEQAASTEEIAAALNNINEATKQLEDFSQKFR</sequence>
<keyword evidence="1 2" id="KW-0807">Transducer</keyword>
<dbReference type="EMBL" id="LTBB01000006">
    <property type="protein sequence ID" value="KYH28931.1"/>
    <property type="molecule type" value="Genomic_DNA"/>
</dbReference>
<dbReference type="GO" id="GO:0007165">
    <property type="term" value="P:signal transduction"/>
    <property type="evidence" value="ECO:0007669"/>
    <property type="project" value="UniProtKB-KW"/>
</dbReference>
<dbReference type="AlphaFoldDB" id="A0A151AMS9"/>
<dbReference type="RefSeq" id="WP_061858230.1">
    <property type="nucleotide sequence ID" value="NZ_LTBB01000006.1"/>
</dbReference>
<feature type="domain" description="Methyl-accepting transducer" evidence="4">
    <location>
        <begin position="113"/>
        <end position="276"/>
    </location>
</feature>
<dbReference type="InterPro" id="IPR004089">
    <property type="entry name" value="MCPsignal_dom"/>
</dbReference>
<evidence type="ECO:0000256" key="3">
    <source>
        <dbReference type="SAM" id="Coils"/>
    </source>
</evidence>
<dbReference type="Gene3D" id="1.10.287.950">
    <property type="entry name" value="Methyl-accepting chemotaxis protein"/>
    <property type="match status" value="1"/>
</dbReference>
<evidence type="ECO:0000313" key="5">
    <source>
        <dbReference type="EMBL" id="KYH28931.1"/>
    </source>
</evidence>
<gene>
    <name evidence="5" type="primary">yfmS_1</name>
    <name evidence="5" type="ORF">CLCOL_13710</name>
</gene>
<comment type="caution">
    <text evidence="5">The sequence shown here is derived from an EMBL/GenBank/DDBJ whole genome shotgun (WGS) entry which is preliminary data.</text>
</comment>